<keyword evidence="8 17" id="KW-0521">NADP</keyword>
<comment type="catalytic activity">
    <reaction evidence="15 17 19">
        <text>(6S)-NADHX + ADP = AMP + phosphate + NADH + H(+)</text>
        <dbReference type="Rhea" id="RHEA:32223"/>
        <dbReference type="ChEBI" id="CHEBI:15378"/>
        <dbReference type="ChEBI" id="CHEBI:43474"/>
        <dbReference type="ChEBI" id="CHEBI:57945"/>
        <dbReference type="ChEBI" id="CHEBI:64074"/>
        <dbReference type="ChEBI" id="CHEBI:456215"/>
        <dbReference type="ChEBI" id="CHEBI:456216"/>
        <dbReference type="EC" id="4.2.1.136"/>
    </reaction>
</comment>
<dbReference type="SUPFAM" id="SSF64153">
    <property type="entry name" value="YjeF N-terminal domain-like"/>
    <property type="match status" value="1"/>
</dbReference>
<dbReference type="Pfam" id="PF01256">
    <property type="entry name" value="Carb_kinase"/>
    <property type="match status" value="1"/>
</dbReference>
<keyword evidence="7 17" id="KW-0067">ATP-binding</keyword>
<evidence type="ECO:0000313" key="23">
    <source>
        <dbReference type="EMBL" id="VFJ58558.1"/>
    </source>
</evidence>
<evidence type="ECO:0000259" key="20">
    <source>
        <dbReference type="PROSITE" id="PS51383"/>
    </source>
</evidence>
<comment type="subunit">
    <text evidence="17">Homotetramer.</text>
</comment>
<dbReference type="HAMAP" id="MF_01966">
    <property type="entry name" value="NADHX_epimerase"/>
    <property type="match status" value="1"/>
</dbReference>
<dbReference type="PANTHER" id="PTHR12592:SF0">
    <property type="entry name" value="ATP-DEPENDENT (S)-NAD(P)H-HYDRATE DEHYDRATASE"/>
    <property type="match status" value="1"/>
</dbReference>
<dbReference type="Pfam" id="PF03853">
    <property type="entry name" value="YjeF_N"/>
    <property type="match status" value="1"/>
</dbReference>
<dbReference type="InterPro" id="IPR000631">
    <property type="entry name" value="CARKD"/>
</dbReference>
<evidence type="ECO:0000256" key="3">
    <source>
        <dbReference type="ARBA" id="ARBA00006001"/>
    </source>
</evidence>
<evidence type="ECO:0000256" key="6">
    <source>
        <dbReference type="ARBA" id="ARBA00022741"/>
    </source>
</evidence>
<keyword evidence="9 18" id="KW-0630">Potassium</keyword>
<evidence type="ECO:0000256" key="15">
    <source>
        <dbReference type="ARBA" id="ARBA00048238"/>
    </source>
</evidence>
<accession>A0A450SX17</accession>
<dbReference type="PROSITE" id="PS51383">
    <property type="entry name" value="YJEF_C_3"/>
    <property type="match status" value="1"/>
</dbReference>
<dbReference type="PROSITE" id="PS51385">
    <property type="entry name" value="YJEF_N"/>
    <property type="match status" value="1"/>
</dbReference>
<dbReference type="GO" id="GO:0052856">
    <property type="term" value="F:NAD(P)HX epimerase activity"/>
    <property type="evidence" value="ECO:0007669"/>
    <property type="project" value="UniProtKB-UniRule"/>
</dbReference>
<keyword evidence="13" id="KW-0511">Multifunctional enzyme</keyword>
<keyword evidence="12 17" id="KW-0456">Lyase</keyword>
<keyword evidence="11 18" id="KW-0413">Isomerase</keyword>
<name>A0A450SX17_9GAMM</name>
<comment type="catalytic activity">
    <reaction evidence="2 18 19">
        <text>(6R)-NADPHX = (6S)-NADPHX</text>
        <dbReference type="Rhea" id="RHEA:32227"/>
        <dbReference type="ChEBI" id="CHEBI:64076"/>
        <dbReference type="ChEBI" id="CHEBI:64077"/>
        <dbReference type="EC" id="5.1.99.6"/>
    </reaction>
</comment>
<feature type="binding site" evidence="18">
    <location>
        <begin position="139"/>
        <end position="145"/>
    </location>
    <ligand>
        <name>(6S)-NADPHX</name>
        <dbReference type="ChEBI" id="CHEBI:64076"/>
    </ligand>
</feature>
<dbReference type="GO" id="GO:0110051">
    <property type="term" value="P:metabolite repair"/>
    <property type="evidence" value="ECO:0007669"/>
    <property type="project" value="TreeGrafter"/>
</dbReference>
<feature type="binding site" evidence="18">
    <location>
        <position position="168"/>
    </location>
    <ligand>
        <name>(6S)-NADPHX</name>
        <dbReference type="ChEBI" id="CHEBI:64076"/>
    </ligand>
</feature>
<dbReference type="Gene3D" id="3.40.50.10260">
    <property type="entry name" value="YjeF N-terminal domain"/>
    <property type="match status" value="1"/>
</dbReference>
<dbReference type="PIRSF" id="PIRSF017184">
    <property type="entry name" value="Nnr"/>
    <property type="match status" value="1"/>
</dbReference>
<comment type="catalytic activity">
    <reaction evidence="16 17 19">
        <text>(6S)-NADPHX + ADP = AMP + phosphate + NADPH + H(+)</text>
        <dbReference type="Rhea" id="RHEA:32235"/>
        <dbReference type="ChEBI" id="CHEBI:15378"/>
        <dbReference type="ChEBI" id="CHEBI:43474"/>
        <dbReference type="ChEBI" id="CHEBI:57783"/>
        <dbReference type="ChEBI" id="CHEBI:64076"/>
        <dbReference type="ChEBI" id="CHEBI:456215"/>
        <dbReference type="ChEBI" id="CHEBI:456216"/>
        <dbReference type="EC" id="4.2.1.136"/>
    </reaction>
</comment>
<evidence type="ECO:0000256" key="16">
    <source>
        <dbReference type="ARBA" id="ARBA00049209"/>
    </source>
</evidence>
<dbReference type="PANTHER" id="PTHR12592">
    <property type="entry name" value="ATP-DEPENDENT (S)-NAD(P)H-HYDRATE DEHYDRATASE FAMILY MEMBER"/>
    <property type="match status" value="1"/>
</dbReference>
<proteinExistence type="inferred from homology"/>
<evidence type="ECO:0000256" key="17">
    <source>
        <dbReference type="HAMAP-Rule" id="MF_01965"/>
    </source>
</evidence>
<dbReference type="InterPro" id="IPR017953">
    <property type="entry name" value="Carbohydrate_kinase_pred_CS"/>
</dbReference>
<dbReference type="EMBL" id="CAADEZ010000058">
    <property type="protein sequence ID" value="VFJ48361.1"/>
    <property type="molecule type" value="Genomic_DNA"/>
</dbReference>
<feature type="binding site" evidence="17">
    <location>
        <position position="447"/>
    </location>
    <ligand>
        <name>AMP</name>
        <dbReference type="ChEBI" id="CHEBI:456215"/>
    </ligand>
</feature>
<dbReference type="EC" id="5.1.99.6" evidence="19"/>
<evidence type="ECO:0000256" key="9">
    <source>
        <dbReference type="ARBA" id="ARBA00022958"/>
    </source>
</evidence>
<comment type="similarity">
    <text evidence="4 19">In the C-terminal section; belongs to the NnrD/CARKD family.</text>
</comment>
<dbReference type="FunFam" id="3.40.50.10260:FF:000003">
    <property type="entry name" value="Multifunctional fusion protein"/>
    <property type="match status" value="1"/>
</dbReference>
<evidence type="ECO:0000256" key="18">
    <source>
        <dbReference type="HAMAP-Rule" id="MF_01966"/>
    </source>
</evidence>
<comment type="function">
    <text evidence="17">Catalyzes the dehydration of the S-form of NAD(P)HX at the expense of ADP, which is converted to AMP. Together with NAD(P)HX epimerase, which catalyzes the epimerization of the S- and R-forms, the enzyme allows the repair of both epimers of NAD(P)HX, a damaged form of NAD(P)H that is a result of enzymatic or heat-dependent hydration.</text>
</comment>
<dbReference type="SUPFAM" id="SSF53613">
    <property type="entry name" value="Ribokinase-like"/>
    <property type="match status" value="1"/>
</dbReference>
<keyword evidence="5 18" id="KW-0479">Metal-binding</keyword>
<evidence type="ECO:0000256" key="14">
    <source>
        <dbReference type="ARBA" id="ARBA00025153"/>
    </source>
</evidence>
<evidence type="ECO:0000256" key="10">
    <source>
        <dbReference type="ARBA" id="ARBA00023027"/>
    </source>
</evidence>
<dbReference type="GO" id="GO:0052855">
    <property type="term" value="F:ADP-dependent NAD(P)H-hydrate dehydratase activity"/>
    <property type="evidence" value="ECO:0007669"/>
    <property type="project" value="UniProtKB-UniRule"/>
</dbReference>
<evidence type="ECO:0000256" key="5">
    <source>
        <dbReference type="ARBA" id="ARBA00022723"/>
    </source>
</evidence>
<dbReference type="NCBIfam" id="TIGR00197">
    <property type="entry name" value="yjeF_nterm"/>
    <property type="match status" value="1"/>
</dbReference>
<evidence type="ECO:0000256" key="1">
    <source>
        <dbReference type="ARBA" id="ARBA00000013"/>
    </source>
</evidence>
<dbReference type="GO" id="GO:0046496">
    <property type="term" value="P:nicotinamide nucleotide metabolic process"/>
    <property type="evidence" value="ECO:0007669"/>
    <property type="project" value="UniProtKB-UniRule"/>
</dbReference>
<evidence type="ECO:0000256" key="13">
    <source>
        <dbReference type="ARBA" id="ARBA00023268"/>
    </source>
</evidence>
<sequence>MTIENTSTALYRAEQVRELDRIAIRELGIPGARLMERAGFVTFQSMGRRWPDARRIRVLCGVGNNGGDGFVIARYAKCAGFDVKVFPIGDPARLGGDARGAFDAMLAAGLTPETYKADGACIPAGALEDADIVVDALFGTGLDREITGRWADAIAAINASPAARVAVDIPSGLHADTGQVLGCAVLADLTVTFIGLKQGMFTGQGRDRCGEIRFDDLAVPGAVYERFEPSARRIDYDTTRHLLPATRARTAHKGDFGHVLVVGGDAGFAGAARMAGEAAARTGAGLVSIATRRAHAAIIGASRPELMCHGVENAVDLQALLARATVVALGPGLGRSSWGKTLLGTVLETELPMIIDADGLNLLASLPGYGAGNCNRVLTPHPGEAARLLDQDSAQIQNDRFRAARALVARFGGTAVLKGSGTLILDQEGAPCIASEGNPGMATGGMGDVLTGIIAGLMAQGVAPDRAARLGVCLHGRAADMAAEKDGERGMLAGDLMAWIRRLMNPERV</sequence>
<feature type="binding site" evidence="17">
    <location>
        <position position="271"/>
    </location>
    <ligand>
        <name>(6S)-NADPHX</name>
        <dbReference type="ChEBI" id="CHEBI:64076"/>
    </ligand>
</feature>
<dbReference type="InterPro" id="IPR004443">
    <property type="entry name" value="YjeF_N_dom"/>
</dbReference>
<dbReference type="EMBL" id="CAADFL010000086">
    <property type="protein sequence ID" value="VFK08918.1"/>
    <property type="molecule type" value="Genomic_DNA"/>
</dbReference>
<evidence type="ECO:0000256" key="7">
    <source>
        <dbReference type="ARBA" id="ARBA00022840"/>
    </source>
</evidence>
<dbReference type="InterPro" id="IPR029056">
    <property type="entry name" value="Ribokinase-like"/>
</dbReference>
<evidence type="ECO:0000256" key="11">
    <source>
        <dbReference type="ARBA" id="ARBA00023235"/>
    </source>
</evidence>
<evidence type="ECO:0000313" key="24">
    <source>
        <dbReference type="EMBL" id="VFK08918.1"/>
    </source>
</evidence>
<feature type="domain" description="YjeF C-terminal" evidence="20">
    <location>
        <begin position="236"/>
        <end position="507"/>
    </location>
</feature>
<dbReference type="Gene3D" id="3.40.1190.20">
    <property type="match status" value="1"/>
</dbReference>
<comment type="catalytic activity">
    <reaction evidence="1 18 19">
        <text>(6R)-NADHX = (6S)-NADHX</text>
        <dbReference type="Rhea" id="RHEA:32215"/>
        <dbReference type="ChEBI" id="CHEBI:64074"/>
        <dbReference type="ChEBI" id="CHEBI:64075"/>
        <dbReference type="EC" id="5.1.99.6"/>
    </reaction>
</comment>
<comment type="similarity">
    <text evidence="17">Belongs to the NnrD/CARKD family.</text>
</comment>
<reference evidence="23" key="1">
    <citation type="submission" date="2019-02" db="EMBL/GenBank/DDBJ databases">
        <authorList>
            <person name="Gruber-Vodicka R. H."/>
            <person name="Seah K. B. B."/>
        </authorList>
    </citation>
    <scope>NUCLEOTIDE SEQUENCE</scope>
    <source>
        <strain evidence="22">BECK_BZ163</strain>
        <strain evidence="24">BECK_BZ164</strain>
        <strain evidence="23">BECK_BZ165</strain>
    </source>
</reference>
<organism evidence="23">
    <name type="scientific">Candidatus Kentrum sp. FM</name>
    <dbReference type="NCBI Taxonomy" id="2126340"/>
    <lineage>
        <taxon>Bacteria</taxon>
        <taxon>Pseudomonadati</taxon>
        <taxon>Pseudomonadota</taxon>
        <taxon>Gammaproteobacteria</taxon>
        <taxon>Candidatus Kentrum</taxon>
    </lineage>
</organism>
<dbReference type="AlphaFoldDB" id="A0A450SX17"/>
<comment type="function">
    <text evidence="14 19">Bifunctional enzyme that catalyzes the epimerization of the S- and R-forms of NAD(P)HX and the dehydration of the S-form of NAD(P)HX at the expense of ADP, which is converted to AMP. This allows the repair of both epimers of NAD(P)HX, a damaged form of NAD(P)H that is a result of enzymatic or heat-dependent hydration.</text>
</comment>
<dbReference type="PROSITE" id="PS01050">
    <property type="entry name" value="YJEF_C_2"/>
    <property type="match status" value="1"/>
</dbReference>
<feature type="binding site" evidence="17">
    <location>
        <position position="381"/>
    </location>
    <ligand>
        <name>(6S)-NADPHX</name>
        <dbReference type="ChEBI" id="CHEBI:64076"/>
    </ligand>
</feature>
<feature type="binding site" evidence="17">
    <location>
        <begin position="418"/>
        <end position="422"/>
    </location>
    <ligand>
        <name>AMP</name>
        <dbReference type="ChEBI" id="CHEBI:456215"/>
    </ligand>
</feature>
<feature type="binding site" evidence="17">
    <location>
        <position position="332"/>
    </location>
    <ligand>
        <name>(6S)-NADPHX</name>
        <dbReference type="ChEBI" id="CHEBI:64076"/>
    </ligand>
</feature>
<comment type="similarity">
    <text evidence="18">Belongs to the NnrE/AIBP family.</text>
</comment>
<feature type="binding site" evidence="18">
    <location>
        <position position="65"/>
    </location>
    <ligand>
        <name>K(+)</name>
        <dbReference type="ChEBI" id="CHEBI:29103"/>
    </ligand>
</feature>
<keyword evidence="6 17" id="KW-0547">Nucleotide-binding</keyword>
<comment type="similarity">
    <text evidence="3 19">In the N-terminal section; belongs to the NnrE/AIBP family.</text>
</comment>
<feature type="binding site" evidence="18">
    <location>
        <position position="135"/>
    </location>
    <ligand>
        <name>K(+)</name>
        <dbReference type="ChEBI" id="CHEBI:29103"/>
    </ligand>
</feature>
<evidence type="ECO:0000256" key="4">
    <source>
        <dbReference type="ARBA" id="ARBA00009524"/>
    </source>
</evidence>
<dbReference type="InterPro" id="IPR036652">
    <property type="entry name" value="YjeF_N_dom_sf"/>
</dbReference>
<evidence type="ECO:0000259" key="21">
    <source>
        <dbReference type="PROSITE" id="PS51385"/>
    </source>
</evidence>
<dbReference type="EMBL" id="CAADFA010000228">
    <property type="protein sequence ID" value="VFJ58558.1"/>
    <property type="molecule type" value="Genomic_DNA"/>
</dbReference>
<feature type="binding site" evidence="18">
    <location>
        <position position="171"/>
    </location>
    <ligand>
        <name>K(+)</name>
        <dbReference type="ChEBI" id="CHEBI:29103"/>
    </ligand>
</feature>
<evidence type="ECO:0000256" key="12">
    <source>
        <dbReference type="ARBA" id="ARBA00023239"/>
    </source>
</evidence>
<dbReference type="EC" id="4.2.1.136" evidence="19"/>
<dbReference type="HAMAP" id="MF_01965">
    <property type="entry name" value="NADHX_dehydratase"/>
    <property type="match status" value="1"/>
</dbReference>
<dbReference type="NCBIfam" id="TIGR00196">
    <property type="entry name" value="yjeF_cterm"/>
    <property type="match status" value="1"/>
</dbReference>
<evidence type="ECO:0000313" key="22">
    <source>
        <dbReference type="EMBL" id="VFJ48361.1"/>
    </source>
</evidence>
<comment type="cofactor">
    <cofactor evidence="18 19">
        <name>K(+)</name>
        <dbReference type="ChEBI" id="CHEBI:29103"/>
    </cofactor>
    <text evidence="18 19">Binds 1 potassium ion per subunit.</text>
</comment>
<gene>
    <name evidence="17" type="primary">nnrD</name>
    <name evidence="18" type="synonym">nnrE</name>
    <name evidence="22" type="ORF">BECKFM1743A_GA0114220_100586</name>
    <name evidence="24" type="ORF">BECKFM1743B_GA0114221_100865</name>
    <name evidence="23" type="ORF">BECKFM1743C_GA0114222_102282</name>
</gene>
<evidence type="ECO:0000256" key="2">
    <source>
        <dbReference type="ARBA" id="ARBA00000909"/>
    </source>
</evidence>
<dbReference type="InterPro" id="IPR030677">
    <property type="entry name" value="Nnr"/>
</dbReference>
<feature type="binding site" evidence="18">
    <location>
        <begin position="64"/>
        <end position="68"/>
    </location>
    <ligand>
        <name>(6S)-NADPHX</name>
        <dbReference type="ChEBI" id="CHEBI:64076"/>
    </ligand>
</feature>
<feature type="domain" description="YjeF N-terminal" evidence="21">
    <location>
        <begin position="16"/>
        <end position="225"/>
    </location>
</feature>
<comment type="cofactor">
    <cofactor evidence="17">
        <name>Mg(2+)</name>
        <dbReference type="ChEBI" id="CHEBI:18420"/>
    </cofactor>
</comment>
<feature type="binding site" evidence="17">
    <location>
        <position position="448"/>
    </location>
    <ligand>
        <name>(6S)-NADPHX</name>
        <dbReference type="ChEBI" id="CHEBI:64076"/>
    </ligand>
</feature>
<protein>
    <recommendedName>
        <fullName evidence="19">Bifunctional NAD(P)H-hydrate repair enzyme</fullName>
    </recommendedName>
    <alternativeName>
        <fullName evidence="19">Nicotinamide nucleotide repair protein</fullName>
    </alternativeName>
    <domain>
        <recommendedName>
            <fullName evidence="19">ADP-dependent (S)-NAD(P)H-hydrate dehydratase</fullName>
            <ecNumber evidence="19">4.2.1.136</ecNumber>
        </recommendedName>
        <alternativeName>
            <fullName evidence="19">ADP-dependent NAD(P)HX dehydratase</fullName>
        </alternativeName>
    </domain>
    <domain>
        <recommendedName>
            <fullName evidence="19">NAD(P)H-hydrate epimerase</fullName>
            <ecNumber evidence="19">5.1.99.6</ecNumber>
        </recommendedName>
    </domain>
</protein>
<dbReference type="GO" id="GO:0046872">
    <property type="term" value="F:metal ion binding"/>
    <property type="evidence" value="ECO:0007669"/>
    <property type="project" value="UniProtKB-UniRule"/>
</dbReference>
<comment type="function">
    <text evidence="18">Catalyzes the epimerization of the S- and R-forms of NAD(P)HX, a damaged form of NAD(P)H that is a result of enzymatic or heat-dependent hydration. This is a prerequisite for the S-specific NAD(P)H-hydrate dehydratase to allow the repair of both epimers of NAD(P)HX.</text>
</comment>
<comment type="caution">
    <text evidence="18">Lacks conserved residue(s) required for the propagation of feature annotation.</text>
</comment>
<dbReference type="CDD" id="cd01171">
    <property type="entry name" value="YXKO-related"/>
    <property type="match status" value="1"/>
</dbReference>
<evidence type="ECO:0000256" key="8">
    <source>
        <dbReference type="ARBA" id="ARBA00022857"/>
    </source>
</evidence>
<keyword evidence="10 17" id="KW-0520">NAD</keyword>
<dbReference type="GO" id="GO:0005524">
    <property type="term" value="F:ATP binding"/>
    <property type="evidence" value="ECO:0007669"/>
    <property type="project" value="UniProtKB-UniRule"/>
</dbReference>
<evidence type="ECO:0000256" key="19">
    <source>
        <dbReference type="PIRNR" id="PIRNR017184"/>
    </source>
</evidence>